<feature type="region of interest" description="Disordered" evidence="1">
    <location>
        <begin position="93"/>
        <end position="130"/>
    </location>
</feature>
<evidence type="ECO:0000313" key="2">
    <source>
        <dbReference type="EMBL" id="KAF9525813.1"/>
    </source>
</evidence>
<sequence>LPLLRMNAPIVDNQNPFYCPAIPKSAFLGVIVDRNKARRNGVIFQELTPLSESSGDPTTGVDMVGSDWILGQYFSSSRNNWLADSSLHDLPPYTSSESLVPHDSPTDLRHLQAQKRRPKRKSSETFSDFDAPPKYARSIQSVHESSFDLEVRRDKLRLDAISSPSIDLGNLGSTGSLSNVSVATVINLLEISLPGLRLRQ</sequence>
<dbReference type="Proteomes" id="UP000807306">
    <property type="component" value="Unassembled WGS sequence"/>
</dbReference>
<keyword evidence="3" id="KW-1185">Reference proteome</keyword>
<reference evidence="2" key="1">
    <citation type="submission" date="2020-11" db="EMBL/GenBank/DDBJ databases">
        <authorList>
            <consortium name="DOE Joint Genome Institute"/>
            <person name="Ahrendt S."/>
            <person name="Riley R."/>
            <person name="Andreopoulos W."/>
            <person name="Labutti K."/>
            <person name="Pangilinan J."/>
            <person name="Ruiz-Duenas F.J."/>
            <person name="Barrasa J.M."/>
            <person name="Sanchez-Garcia M."/>
            <person name="Camarero S."/>
            <person name="Miyauchi S."/>
            <person name="Serrano A."/>
            <person name="Linde D."/>
            <person name="Babiker R."/>
            <person name="Drula E."/>
            <person name="Ayuso-Fernandez I."/>
            <person name="Pacheco R."/>
            <person name="Padilla G."/>
            <person name="Ferreira P."/>
            <person name="Barriuso J."/>
            <person name="Kellner H."/>
            <person name="Castanera R."/>
            <person name="Alfaro M."/>
            <person name="Ramirez L."/>
            <person name="Pisabarro A.G."/>
            <person name="Kuo A."/>
            <person name="Tritt A."/>
            <person name="Lipzen A."/>
            <person name="He G."/>
            <person name="Yan M."/>
            <person name="Ng V."/>
            <person name="Cullen D."/>
            <person name="Martin F."/>
            <person name="Rosso M.-N."/>
            <person name="Henrissat B."/>
            <person name="Hibbett D."/>
            <person name="Martinez A.T."/>
            <person name="Grigoriev I.V."/>
        </authorList>
    </citation>
    <scope>NUCLEOTIDE SEQUENCE</scope>
    <source>
        <strain evidence="2">CBS 506.95</strain>
    </source>
</reference>
<feature type="non-terminal residue" evidence="2">
    <location>
        <position position="1"/>
    </location>
</feature>
<dbReference type="OrthoDB" id="120976at2759"/>
<protein>
    <submittedName>
        <fullName evidence="2">Uncharacterized protein</fullName>
    </submittedName>
</protein>
<accession>A0A9P6JMF9</accession>
<organism evidence="2 3">
    <name type="scientific">Crepidotus variabilis</name>
    <dbReference type="NCBI Taxonomy" id="179855"/>
    <lineage>
        <taxon>Eukaryota</taxon>
        <taxon>Fungi</taxon>
        <taxon>Dikarya</taxon>
        <taxon>Basidiomycota</taxon>
        <taxon>Agaricomycotina</taxon>
        <taxon>Agaricomycetes</taxon>
        <taxon>Agaricomycetidae</taxon>
        <taxon>Agaricales</taxon>
        <taxon>Agaricineae</taxon>
        <taxon>Crepidotaceae</taxon>
        <taxon>Crepidotus</taxon>
    </lineage>
</organism>
<feature type="non-terminal residue" evidence="2">
    <location>
        <position position="200"/>
    </location>
</feature>
<proteinExistence type="predicted"/>
<name>A0A9P6JMF9_9AGAR</name>
<dbReference type="AlphaFoldDB" id="A0A9P6JMF9"/>
<evidence type="ECO:0000313" key="3">
    <source>
        <dbReference type="Proteomes" id="UP000807306"/>
    </source>
</evidence>
<comment type="caution">
    <text evidence="2">The sequence shown here is derived from an EMBL/GenBank/DDBJ whole genome shotgun (WGS) entry which is preliminary data.</text>
</comment>
<gene>
    <name evidence="2" type="ORF">CPB83DRAFT_743348</name>
</gene>
<evidence type="ECO:0000256" key="1">
    <source>
        <dbReference type="SAM" id="MobiDB-lite"/>
    </source>
</evidence>
<dbReference type="EMBL" id="MU157879">
    <property type="protein sequence ID" value="KAF9525813.1"/>
    <property type="molecule type" value="Genomic_DNA"/>
</dbReference>